<gene>
    <name evidence="3" type="ORF">GFSPODELE1_LOCUS8323</name>
</gene>
<organism evidence="3 4">
    <name type="scientific">Somion occarium</name>
    <dbReference type="NCBI Taxonomy" id="3059160"/>
    <lineage>
        <taxon>Eukaryota</taxon>
        <taxon>Fungi</taxon>
        <taxon>Dikarya</taxon>
        <taxon>Basidiomycota</taxon>
        <taxon>Agaricomycotina</taxon>
        <taxon>Agaricomycetes</taxon>
        <taxon>Polyporales</taxon>
        <taxon>Cerrenaceae</taxon>
        <taxon>Somion</taxon>
    </lineage>
</organism>
<dbReference type="InterPro" id="IPR009724">
    <property type="entry name" value="TMEM70"/>
</dbReference>
<dbReference type="EMBL" id="OZ037949">
    <property type="protein sequence ID" value="CAL1711395.1"/>
    <property type="molecule type" value="Genomic_DNA"/>
</dbReference>
<name>A0ABP1DU86_9APHY</name>
<reference evidence="4" key="1">
    <citation type="submission" date="2024-04" db="EMBL/GenBank/DDBJ databases">
        <authorList>
            <person name="Shaw F."/>
            <person name="Minotto A."/>
        </authorList>
    </citation>
    <scope>NUCLEOTIDE SEQUENCE [LARGE SCALE GENOMIC DNA]</scope>
</reference>
<evidence type="ECO:0000256" key="1">
    <source>
        <dbReference type="SAM" id="MobiDB-lite"/>
    </source>
</evidence>
<evidence type="ECO:0008006" key="5">
    <source>
        <dbReference type="Google" id="ProtNLM"/>
    </source>
</evidence>
<evidence type="ECO:0000256" key="2">
    <source>
        <dbReference type="SAM" id="Phobius"/>
    </source>
</evidence>
<protein>
    <recommendedName>
        <fullName evidence="5">Transmembrane protein</fullName>
    </recommendedName>
</protein>
<keyword evidence="2" id="KW-0812">Transmembrane</keyword>
<proteinExistence type="predicted"/>
<evidence type="ECO:0000313" key="3">
    <source>
        <dbReference type="EMBL" id="CAL1711395.1"/>
    </source>
</evidence>
<dbReference type="PANTHER" id="PTHR13281">
    <property type="entry name" value="TRANSMEMBRANE PROTEIN 70, MITOCHONDRIAL"/>
    <property type="match status" value="1"/>
</dbReference>
<dbReference type="Proteomes" id="UP001497453">
    <property type="component" value="Chromosome 6"/>
</dbReference>
<keyword evidence="4" id="KW-1185">Reference proteome</keyword>
<dbReference type="PANTHER" id="PTHR13281:SF0">
    <property type="entry name" value="TRANSMEMBRANE PROTEIN 70, MITOCHONDRIAL"/>
    <property type="match status" value="1"/>
</dbReference>
<feature type="region of interest" description="Disordered" evidence="1">
    <location>
        <begin position="51"/>
        <end position="77"/>
    </location>
</feature>
<accession>A0ABP1DU86</accession>
<keyword evidence="2" id="KW-1133">Transmembrane helix</keyword>
<sequence>MASVLLLRQRPPLRLSYLLQACSVRPTLLISSRLLYENGCIRGFHSTVLRQNSNGTKPSPSEPAVTKGPQPLPQKQLEHHTEAQVYHGPLTNTFRRLKLFSLSSLTLCFLFTPVLFMIETTSAVPLVARFALAGVALTTSGVSTALVGWCGKPYVSTLRWLPADPLTLQDGTKGPEIVEMTTLTLSLKERITRVYDTAFLVPTNRPFAKWELAEVFKLAPAEIEAEKEEKVLPREETVAETMDKKGNVLGRWVVHWDENGVGTCREHGQVTRYFNVHEELLPQPIR</sequence>
<feature type="transmembrane region" description="Helical" evidence="2">
    <location>
        <begin position="130"/>
        <end position="151"/>
    </location>
</feature>
<keyword evidence="2" id="KW-0472">Membrane</keyword>
<feature type="transmembrane region" description="Helical" evidence="2">
    <location>
        <begin position="99"/>
        <end position="118"/>
    </location>
</feature>
<evidence type="ECO:0000313" key="4">
    <source>
        <dbReference type="Proteomes" id="UP001497453"/>
    </source>
</evidence>